<dbReference type="EMBL" id="CP046904">
    <property type="protein sequence ID" value="QGZ37604.1"/>
    <property type="molecule type" value="Genomic_DNA"/>
</dbReference>
<accession>A0ABX6FJ62</accession>
<keyword evidence="3" id="KW-0997">Cell inner membrane</keyword>
<evidence type="ECO:0000256" key="2">
    <source>
        <dbReference type="ARBA" id="ARBA00022475"/>
    </source>
</evidence>
<name>A0ABX6FJ62_9BURK</name>
<keyword evidence="2 7" id="KW-1003">Cell membrane</keyword>
<evidence type="ECO:0000256" key="3">
    <source>
        <dbReference type="ARBA" id="ARBA00022519"/>
    </source>
</evidence>
<organism evidence="8 9">
    <name type="scientific">Pseudoduganella flava</name>
    <dbReference type="NCBI Taxonomy" id="871742"/>
    <lineage>
        <taxon>Bacteria</taxon>
        <taxon>Pseudomonadati</taxon>
        <taxon>Pseudomonadota</taxon>
        <taxon>Betaproteobacteria</taxon>
        <taxon>Burkholderiales</taxon>
        <taxon>Oxalobacteraceae</taxon>
        <taxon>Telluria group</taxon>
        <taxon>Pseudoduganella</taxon>
    </lineage>
</organism>
<protein>
    <recommendedName>
        <fullName evidence="7">UPF0761 membrane protein GO485_00085</fullName>
    </recommendedName>
</protein>
<dbReference type="PANTHER" id="PTHR30213:SF0">
    <property type="entry name" value="UPF0761 MEMBRANE PROTEIN YIHY"/>
    <property type="match status" value="1"/>
</dbReference>
<comment type="subcellular location">
    <subcellularLocation>
        <location evidence="1 7">Cell membrane</location>
        <topology evidence="1 7">Multi-pass membrane protein</topology>
    </subcellularLocation>
</comment>
<evidence type="ECO:0000256" key="5">
    <source>
        <dbReference type="ARBA" id="ARBA00022989"/>
    </source>
</evidence>
<proteinExistence type="inferred from homology"/>
<feature type="transmembrane region" description="Helical" evidence="7">
    <location>
        <begin position="84"/>
        <end position="107"/>
    </location>
</feature>
<evidence type="ECO:0000313" key="8">
    <source>
        <dbReference type="EMBL" id="QGZ37604.1"/>
    </source>
</evidence>
<dbReference type="HAMAP" id="MF_00672">
    <property type="entry name" value="UPF0761"/>
    <property type="match status" value="1"/>
</dbReference>
<evidence type="ECO:0000256" key="1">
    <source>
        <dbReference type="ARBA" id="ARBA00004651"/>
    </source>
</evidence>
<feature type="transmembrane region" description="Helical" evidence="7">
    <location>
        <begin position="303"/>
        <end position="325"/>
    </location>
</feature>
<keyword evidence="4 7" id="KW-0812">Transmembrane</keyword>
<evidence type="ECO:0000256" key="6">
    <source>
        <dbReference type="ARBA" id="ARBA00023136"/>
    </source>
</evidence>
<dbReference type="NCBIfam" id="TIGR00765">
    <property type="entry name" value="yihY_not_rbn"/>
    <property type="match status" value="1"/>
</dbReference>
<keyword evidence="6 7" id="KW-0472">Membrane</keyword>
<comment type="similarity">
    <text evidence="7">Belongs to the UPF0761 family.</text>
</comment>
<feature type="transmembrane region" description="Helical" evidence="7">
    <location>
        <begin position="260"/>
        <end position="283"/>
    </location>
</feature>
<dbReference type="Pfam" id="PF03631">
    <property type="entry name" value="Virul_fac_BrkB"/>
    <property type="match status" value="1"/>
</dbReference>
<evidence type="ECO:0000256" key="7">
    <source>
        <dbReference type="HAMAP-Rule" id="MF_00672"/>
    </source>
</evidence>
<reference evidence="8 9" key="1">
    <citation type="submission" date="2019-12" db="EMBL/GenBank/DDBJ databases">
        <title>Draft Genome Sequences of Six Type Strains of the Genus Massilia.</title>
        <authorList>
            <person name="Miess H."/>
            <person name="Frediansyah A."/>
            <person name="Goeker M."/>
            <person name="Gross H."/>
        </authorList>
    </citation>
    <scope>NUCLEOTIDE SEQUENCE [LARGE SCALE GENOMIC DNA]</scope>
    <source>
        <strain evidence="8 9">DSM 26639</strain>
    </source>
</reference>
<evidence type="ECO:0000313" key="9">
    <source>
        <dbReference type="Proteomes" id="UP000437862"/>
    </source>
</evidence>
<feature type="transmembrane region" description="Helical" evidence="7">
    <location>
        <begin position="191"/>
        <end position="216"/>
    </location>
</feature>
<dbReference type="InterPro" id="IPR017039">
    <property type="entry name" value="Virul_fac_BrkB"/>
</dbReference>
<keyword evidence="9" id="KW-1185">Reference proteome</keyword>
<dbReference type="Proteomes" id="UP000437862">
    <property type="component" value="Chromosome"/>
</dbReference>
<dbReference type="InterPro" id="IPR023679">
    <property type="entry name" value="UPF0761_bac"/>
</dbReference>
<dbReference type="PANTHER" id="PTHR30213">
    <property type="entry name" value="INNER MEMBRANE PROTEIN YHJD"/>
    <property type="match status" value="1"/>
</dbReference>
<gene>
    <name evidence="8" type="ORF">GO485_00085</name>
</gene>
<feature type="transmembrane region" description="Helical" evidence="7">
    <location>
        <begin position="228"/>
        <end position="248"/>
    </location>
</feature>
<keyword evidence="5 7" id="KW-1133">Transmembrane helix</keyword>
<feature type="transmembrane region" description="Helical" evidence="7">
    <location>
        <begin position="151"/>
        <end position="170"/>
    </location>
</feature>
<evidence type="ECO:0000256" key="4">
    <source>
        <dbReference type="ARBA" id="ARBA00022692"/>
    </source>
</evidence>
<sequence length="494" mass="54275">MPGVVQNKDNQIGRVHRWYYRTLYRAASGPRGSVHLKFISPLYTYVAKSCGEGIAELRALSWSEIRDLYLFARRRLREESLPQVAGGLTFTTVFALVPVLTIALAVFTTFPMFKTFRTALEAYFIQSVMPKAISNTILSYLTTFAASATRLSAVGAVTLVLTSVAMMGMIERVFNRIWRVRAERRWTRRILVYWALITLGPLVIGVSISLSTHLFSATSNLVGNVFGALFYAILSIVLTSAGFTFLYIAVPNKVVDWRDALSGGVLAGLAFELAKRGFAVFITQFPTYSKIYGALAALPLFLLWVYVSWLITLLGALLAAALPIVKYERWWYEPVPGGAFVDALAVLKVLHGACRYGDTALVSAAALRARTRLGFAELEDLLERMQAPGWVGRVRGDPAPRVQFGKHISDTGDHWVLLANASKLTLADVYRLFVFGGMPVNAGVAQESMDPRDVQARRDAARLARQVEEAVEAGLGLSLADHFGPAPGRTGVAD</sequence>